<keyword evidence="1" id="KW-0812">Transmembrane</keyword>
<keyword evidence="3" id="KW-1185">Reference proteome</keyword>
<proteinExistence type="predicted"/>
<accession>A0ABY4HEQ1</accession>
<evidence type="ECO:0008006" key="4">
    <source>
        <dbReference type="Google" id="ProtNLM"/>
    </source>
</evidence>
<evidence type="ECO:0000256" key="1">
    <source>
        <dbReference type="SAM" id="Phobius"/>
    </source>
</evidence>
<evidence type="ECO:0000313" key="3">
    <source>
        <dbReference type="Proteomes" id="UP000830326"/>
    </source>
</evidence>
<dbReference type="EMBL" id="CP095075">
    <property type="protein sequence ID" value="UOR13358.1"/>
    <property type="molecule type" value="Genomic_DNA"/>
</dbReference>
<keyword evidence="1" id="KW-0472">Membrane</keyword>
<sequence length="168" mass="20103">MILWEVFDKNELFILIMNIIAYSVFFLLPKKFTREITAFLLSWGFTIGILFDFTIGGGLIDYYKLNDSNQYGVNDLFYYFTFAPFGYFFIYFYESFKINPRTLILYVLVWSLFGVGLQWIFTLVDIVTFKNGYKLVYSFPVFIITQTMTVYYYQLVKKSRNTLEFTEK</sequence>
<organism evidence="2 3">
    <name type="scientific">Halobacillus amylolyticus</name>
    <dbReference type="NCBI Taxonomy" id="2932259"/>
    <lineage>
        <taxon>Bacteria</taxon>
        <taxon>Bacillati</taxon>
        <taxon>Bacillota</taxon>
        <taxon>Bacilli</taxon>
        <taxon>Bacillales</taxon>
        <taxon>Bacillaceae</taxon>
        <taxon>Halobacillus</taxon>
    </lineage>
</organism>
<reference evidence="2" key="1">
    <citation type="submission" date="2022-04" db="EMBL/GenBank/DDBJ databases">
        <title>Halobacillus sp. isolated from saltern.</title>
        <authorList>
            <person name="Won M."/>
            <person name="Lee C.-M."/>
            <person name="Woen H.-Y."/>
            <person name="Kwon S.-W."/>
        </authorList>
    </citation>
    <scope>NUCLEOTIDE SEQUENCE</scope>
    <source>
        <strain evidence="2">SSHM10-5</strain>
    </source>
</reference>
<gene>
    <name evidence="2" type="ORF">MUO15_07830</name>
</gene>
<evidence type="ECO:0000313" key="2">
    <source>
        <dbReference type="EMBL" id="UOR13358.1"/>
    </source>
</evidence>
<feature type="transmembrane region" description="Helical" evidence="1">
    <location>
        <begin position="135"/>
        <end position="153"/>
    </location>
</feature>
<feature type="transmembrane region" description="Helical" evidence="1">
    <location>
        <begin position="36"/>
        <end position="56"/>
    </location>
</feature>
<name>A0ABY4HEQ1_9BACI</name>
<dbReference type="RefSeq" id="WP_245034977.1">
    <property type="nucleotide sequence ID" value="NZ_CP095075.1"/>
</dbReference>
<feature type="transmembrane region" description="Helical" evidence="1">
    <location>
        <begin position="105"/>
        <end position="129"/>
    </location>
</feature>
<feature type="transmembrane region" description="Helical" evidence="1">
    <location>
        <begin position="76"/>
        <end position="93"/>
    </location>
</feature>
<protein>
    <recommendedName>
        <fullName evidence="4">Rod shape-determining protein MreD</fullName>
    </recommendedName>
</protein>
<dbReference type="Proteomes" id="UP000830326">
    <property type="component" value="Chromosome"/>
</dbReference>
<keyword evidence="1" id="KW-1133">Transmembrane helix</keyword>
<feature type="transmembrane region" description="Helical" evidence="1">
    <location>
        <begin position="12"/>
        <end position="29"/>
    </location>
</feature>